<keyword evidence="2" id="KW-1185">Reference proteome</keyword>
<organism evidence="1 2">
    <name type="scientific">Dendrothele bispora (strain CBS 962.96)</name>
    <dbReference type="NCBI Taxonomy" id="1314807"/>
    <lineage>
        <taxon>Eukaryota</taxon>
        <taxon>Fungi</taxon>
        <taxon>Dikarya</taxon>
        <taxon>Basidiomycota</taxon>
        <taxon>Agaricomycotina</taxon>
        <taxon>Agaricomycetes</taxon>
        <taxon>Agaricomycetidae</taxon>
        <taxon>Agaricales</taxon>
        <taxon>Agaricales incertae sedis</taxon>
        <taxon>Dendrothele</taxon>
    </lineage>
</organism>
<dbReference type="AlphaFoldDB" id="A0A4S8KID8"/>
<sequence>MEERAKVNVPSGVSFRVVLPPEEASQSELDDFNAEGDSIWSDDSSVVITEDSDYDQRLWEEEYPSDQSDIAAEEAGESDILAFEPNVSRDGEILIEQYYRALM</sequence>
<name>A0A4S8KID8_DENBC</name>
<dbReference type="EMBL" id="ML182898">
    <property type="protein sequence ID" value="THU75113.1"/>
    <property type="molecule type" value="Genomic_DNA"/>
</dbReference>
<protein>
    <submittedName>
        <fullName evidence="1">Uncharacterized protein</fullName>
    </submittedName>
</protein>
<gene>
    <name evidence="1" type="ORF">K435DRAFT_881600</name>
</gene>
<proteinExistence type="predicted"/>
<reference evidence="1 2" key="1">
    <citation type="journal article" date="2019" name="Nat. Ecol. Evol.">
        <title>Megaphylogeny resolves global patterns of mushroom evolution.</title>
        <authorList>
            <person name="Varga T."/>
            <person name="Krizsan K."/>
            <person name="Foldi C."/>
            <person name="Dima B."/>
            <person name="Sanchez-Garcia M."/>
            <person name="Sanchez-Ramirez S."/>
            <person name="Szollosi G.J."/>
            <person name="Szarkandi J.G."/>
            <person name="Papp V."/>
            <person name="Albert L."/>
            <person name="Andreopoulos W."/>
            <person name="Angelini C."/>
            <person name="Antonin V."/>
            <person name="Barry K.W."/>
            <person name="Bougher N.L."/>
            <person name="Buchanan P."/>
            <person name="Buyck B."/>
            <person name="Bense V."/>
            <person name="Catcheside P."/>
            <person name="Chovatia M."/>
            <person name="Cooper J."/>
            <person name="Damon W."/>
            <person name="Desjardin D."/>
            <person name="Finy P."/>
            <person name="Geml J."/>
            <person name="Haridas S."/>
            <person name="Hughes K."/>
            <person name="Justo A."/>
            <person name="Karasinski D."/>
            <person name="Kautmanova I."/>
            <person name="Kiss B."/>
            <person name="Kocsube S."/>
            <person name="Kotiranta H."/>
            <person name="LaButti K.M."/>
            <person name="Lechner B.E."/>
            <person name="Liimatainen K."/>
            <person name="Lipzen A."/>
            <person name="Lukacs Z."/>
            <person name="Mihaltcheva S."/>
            <person name="Morgado L.N."/>
            <person name="Niskanen T."/>
            <person name="Noordeloos M.E."/>
            <person name="Ohm R.A."/>
            <person name="Ortiz-Santana B."/>
            <person name="Ovrebo C."/>
            <person name="Racz N."/>
            <person name="Riley R."/>
            <person name="Savchenko A."/>
            <person name="Shiryaev A."/>
            <person name="Soop K."/>
            <person name="Spirin V."/>
            <person name="Szebenyi C."/>
            <person name="Tomsovsky M."/>
            <person name="Tulloss R.E."/>
            <person name="Uehling J."/>
            <person name="Grigoriev I.V."/>
            <person name="Vagvolgyi C."/>
            <person name="Papp T."/>
            <person name="Martin F.M."/>
            <person name="Miettinen O."/>
            <person name="Hibbett D.S."/>
            <person name="Nagy L.G."/>
        </authorList>
    </citation>
    <scope>NUCLEOTIDE SEQUENCE [LARGE SCALE GENOMIC DNA]</scope>
    <source>
        <strain evidence="1 2">CBS 962.96</strain>
    </source>
</reference>
<accession>A0A4S8KID8</accession>
<dbReference type="OrthoDB" id="3071729at2759"/>
<evidence type="ECO:0000313" key="1">
    <source>
        <dbReference type="EMBL" id="THU75113.1"/>
    </source>
</evidence>
<dbReference type="Proteomes" id="UP000297245">
    <property type="component" value="Unassembled WGS sequence"/>
</dbReference>
<evidence type="ECO:0000313" key="2">
    <source>
        <dbReference type="Proteomes" id="UP000297245"/>
    </source>
</evidence>